<reference evidence="1" key="1">
    <citation type="submission" date="2019-08" db="EMBL/GenBank/DDBJ databases">
        <authorList>
            <person name="Zhou D."/>
            <person name="Chen F."/>
        </authorList>
    </citation>
    <scope>NUCLEOTIDE SEQUENCE</scope>
    <source>
        <strain evidence="1">150716811</strain>
        <plasmid evidence="1">p716811-VIM</plasmid>
    </source>
</reference>
<dbReference type="AlphaFoldDB" id="A0A6B7Q020"/>
<dbReference type="EMBL" id="MN310372">
    <property type="protein sequence ID" value="QFX76637.1"/>
    <property type="molecule type" value="Genomic_DNA"/>
</dbReference>
<dbReference type="PROSITE" id="PS51257">
    <property type="entry name" value="PROKAR_LIPOPROTEIN"/>
    <property type="match status" value="1"/>
</dbReference>
<organism evidence="1">
    <name type="scientific">Pseudomonas putida</name>
    <name type="common">Arthrobacter siderocapsulatus</name>
    <dbReference type="NCBI Taxonomy" id="303"/>
    <lineage>
        <taxon>Bacteria</taxon>
        <taxon>Pseudomonadati</taxon>
        <taxon>Pseudomonadota</taxon>
        <taxon>Gammaproteobacteria</taxon>
        <taxon>Pseudomonadales</taxon>
        <taxon>Pseudomonadaceae</taxon>
        <taxon>Pseudomonas</taxon>
    </lineage>
</organism>
<evidence type="ECO:0008006" key="2">
    <source>
        <dbReference type="Google" id="ProtNLM"/>
    </source>
</evidence>
<evidence type="ECO:0000313" key="1">
    <source>
        <dbReference type="EMBL" id="QFX76637.1"/>
    </source>
</evidence>
<name>A0A6B7Q020_PSEPU</name>
<keyword evidence="1" id="KW-0614">Plasmid</keyword>
<dbReference type="RefSeq" id="WP_060514665.1">
    <property type="nucleotide sequence ID" value="NZ_JALKHN010000002.1"/>
</dbReference>
<accession>A0A6B7Q020</accession>
<geneLocation type="plasmid" evidence="1">
    <name>p716811-VIM</name>
</geneLocation>
<protein>
    <recommendedName>
        <fullName evidence="2">Lipoprotein</fullName>
    </recommendedName>
</protein>
<sequence length="141" mass="14998">MSPFRKIAVLGCVALSLAGCNDKKINVTIPSGSILYSKLYHLGDPALGSVLPTEQRAGGFGKVEYEMSQALAGIGCVLGIPLEWNKRELKHLTSTSTLSCDGVDQRELKGYVVGEDGNQGMAEVKLGGLVRFVVTETVTVK</sequence>
<proteinExistence type="predicted"/>